<dbReference type="AlphaFoldDB" id="A0A0V1KC23"/>
<reference evidence="2 3" key="1">
    <citation type="submission" date="2015-01" db="EMBL/GenBank/DDBJ databases">
        <title>Evolution of Trichinella species and genotypes.</title>
        <authorList>
            <person name="Korhonen P.K."/>
            <person name="Edoardo P."/>
            <person name="Giuseppe L.R."/>
            <person name="Gasser R.B."/>
        </authorList>
    </citation>
    <scope>NUCLEOTIDE SEQUENCE [LARGE SCALE GENOMIC DNA]</scope>
    <source>
        <strain evidence="2">ISS176</strain>
    </source>
</reference>
<sequence length="388" mass="44946">MSLTSQGDQTAAMSIGKATWVIFPLFKTSTHRRCCRMRSSKRASKGNDSQPLLSREGNLSNSKGRPVKRKPIIRQRKIRRKLFVEPKIQKFSKDTSNGDQMNVMCLFDSGSQRSFVTKLFPVTGVKEHVYISTFNDGDRHEKLRRIPCINSSNAMKTLRVDVKLTCDCENYRTFWELEVVGIRHNEEPGIIANCRIATQKEHLLGNDTKEALEREEYQKTTLQDDYIETLNSRRDNHKIESRLCCFPALEVYLNEHQNLDSGGHYYDVPSENSAQNNSDEVSLVRHQRRLVSFDILFLPNTVWTMLFTGQSQHGLFYIPPPNGPIFATHCESTPHKMEIHHVRTPWNGGYWERIVRMVRASLRKARPCLMKKRTKLKPRSMELQTPIH</sequence>
<accession>A0A0V1KC23</accession>
<dbReference type="EMBL" id="JYDV01000005">
    <property type="protein sequence ID" value="KRZ44712.1"/>
    <property type="molecule type" value="Genomic_DNA"/>
</dbReference>
<feature type="compositionally biased region" description="Polar residues" evidence="1">
    <location>
        <begin position="46"/>
        <end position="63"/>
    </location>
</feature>
<proteinExistence type="predicted"/>
<protein>
    <recommendedName>
        <fullName evidence="4">Peptidase aspartic putative domain-containing protein</fullName>
    </recommendedName>
</protein>
<evidence type="ECO:0000256" key="1">
    <source>
        <dbReference type="SAM" id="MobiDB-lite"/>
    </source>
</evidence>
<feature type="compositionally biased region" description="Basic residues" evidence="1">
    <location>
        <begin position="34"/>
        <end position="44"/>
    </location>
</feature>
<gene>
    <name evidence="2" type="ORF">T4C_7364</name>
</gene>
<organism evidence="2 3">
    <name type="scientific">Trichinella pseudospiralis</name>
    <name type="common">Parasitic roundworm</name>
    <dbReference type="NCBI Taxonomy" id="6337"/>
    <lineage>
        <taxon>Eukaryota</taxon>
        <taxon>Metazoa</taxon>
        <taxon>Ecdysozoa</taxon>
        <taxon>Nematoda</taxon>
        <taxon>Enoplea</taxon>
        <taxon>Dorylaimia</taxon>
        <taxon>Trichinellida</taxon>
        <taxon>Trichinellidae</taxon>
        <taxon>Trichinella</taxon>
    </lineage>
</organism>
<feature type="region of interest" description="Disordered" evidence="1">
    <location>
        <begin position="34"/>
        <end position="68"/>
    </location>
</feature>
<name>A0A0V1KC23_TRIPS</name>
<comment type="caution">
    <text evidence="2">The sequence shown here is derived from an EMBL/GenBank/DDBJ whole genome shotgun (WGS) entry which is preliminary data.</text>
</comment>
<dbReference type="Proteomes" id="UP000054826">
    <property type="component" value="Unassembled WGS sequence"/>
</dbReference>
<evidence type="ECO:0000313" key="3">
    <source>
        <dbReference type="Proteomes" id="UP000054826"/>
    </source>
</evidence>
<evidence type="ECO:0000313" key="2">
    <source>
        <dbReference type="EMBL" id="KRZ44712.1"/>
    </source>
</evidence>
<evidence type="ECO:0008006" key="4">
    <source>
        <dbReference type="Google" id="ProtNLM"/>
    </source>
</evidence>